<dbReference type="PANTHER" id="PTHR42951">
    <property type="entry name" value="METALLO-BETA-LACTAMASE DOMAIN-CONTAINING"/>
    <property type="match status" value="1"/>
</dbReference>
<reference evidence="5 8" key="2">
    <citation type="submission" date="2019-06" db="EMBL/GenBank/DDBJ databases">
        <title>Whole genome shotgun sequence of Brevibacillus agri NBRC 15538.</title>
        <authorList>
            <person name="Hosoyama A."/>
            <person name="Uohara A."/>
            <person name="Ohji S."/>
            <person name="Ichikawa N."/>
        </authorList>
    </citation>
    <scope>NUCLEOTIDE SEQUENCE [LARGE SCALE GENOMIC DNA]</scope>
    <source>
        <strain evidence="5 8">NBRC 15538</strain>
    </source>
</reference>
<evidence type="ECO:0000256" key="2">
    <source>
        <dbReference type="ARBA" id="ARBA00034301"/>
    </source>
</evidence>
<evidence type="ECO:0000313" key="8">
    <source>
        <dbReference type="Proteomes" id="UP000317180"/>
    </source>
</evidence>
<dbReference type="RefSeq" id="WP_007784686.1">
    <property type="nucleotide sequence ID" value="NZ_BJOD01000081.1"/>
</dbReference>
<evidence type="ECO:0000256" key="1">
    <source>
        <dbReference type="ARBA" id="ARBA00034221"/>
    </source>
</evidence>
<protein>
    <submittedName>
        <fullName evidence="6">MBL fold metallo-hydrolase</fullName>
    </submittedName>
</protein>
<dbReference type="Proteomes" id="UP000317180">
    <property type="component" value="Unassembled WGS sequence"/>
</dbReference>
<comment type="function">
    <text evidence="2">Counteracts the endogenous Pycsar antiviral defense system. Phosphodiesterase that enables metal-dependent hydrolysis of host cyclic nucleotide Pycsar defense signals such as cCMP and cUMP.</text>
</comment>
<dbReference type="CDD" id="cd07726">
    <property type="entry name" value="ST1585-like_MBL-fold"/>
    <property type="match status" value="1"/>
</dbReference>
<dbReference type="GO" id="GO:0016787">
    <property type="term" value="F:hydrolase activity"/>
    <property type="evidence" value="ECO:0007669"/>
    <property type="project" value="UniProtKB-KW"/>
</dbReference>
<dbReference type="Pfam" id="PF00753">
    <property type="entry name" value="Lactamase_B"/>
    <property type="match status" value="1"/>
</dbReference>
<dbReference type="AlphaFoldDB" id="A0A3M8AW42"/>
<gene>
    <name evidence="5" type="ORF">BAG01nite_47000</name>
    <name evidence="6" type="ORF">EB820_12535</name>
</gene>
<dbReference type="Gene3D" id="3.60.15.10">
    <property type="entry name" value="Ribonuclease Z/Hydroxyacylglutathione hydrolase-like"/>
    <property type="match status" value="1"/>
</dbReference>
<feature type="domain" description="Metallo-beta-lactamase" evidence="4">
    <location>
        <begin position="25"/>
        <end position="230"/>
    </location>
</feature>
<evidence type="ECO:0000259" key="4">
    <source>
        <dbReference type="SMART" id="SM00849"/>
    </source>
</evidence>
<dbReference type="OrthoDB" id="333278at2"/>
<name>A0A3M8AW42_9BACL</name>
<comment type="catalytic activity">
    <reaction evidence="3">
        <text>3',5'-cyclic UMP + H2O = UMP + H(+)</text>
        <dbReference type="Rhea" id="RHEA:70575"/>
        <dbReference type="ChEBI" id="CHEBI:15377"/>
        <dbReference type="ChEBI" id="CHEBI:15378"/>
        <dbReference type="ChEBI" id="CHEBI:57865"/>
        <dbReference type="ChEBI" id="CHEBI:184387"/>
    </reaction>
    <physiologicalReaction direction="left-to-right" evidence="3">
        <dbReference type="Rhea" id="RHEA:70576"/>
    </physiologicalReaction>
</comment>
<dbReference type="PANTHER" id="PTHR42951:SF22">
    <property type="entry name" value="METALLO BETA-LACTAMASE SUPERFAMILY LIPOPROTEIN"/>
    <property type="match status" value="1"/>
</dbReference>
<sequence length="315" mass="35288">MKATEPIFLGHRIHLIDGFDMGWAQRTGTYVIAEDELTLVETGPSPSVPYIREGLRRLGFSPEQVKYIIVTHIHLDHAGGAGLFLRECPQAKIVVHPKGARHLVDPSRLIAGARAVYHDDFDRLFDPIVAVPEERIIVRADQETLQIGANCVLEFWDTPGHANHHFSIYDPVSRGMFTGDTAGVFYPQLQRDGIHFVLPSTSPNQFDPQAMLRSVERFEQRGLARIYFGHFGMTDDVADVYRQVREWLPVFVAEGEAVVAAGLGDGELAERLFGRVLAHLQSFGIGDGHEVLDVLRLDLQVCAMGIVDYLQKRRK</sequence>
<dbReference type="Proteomes" id="UP000276178">
    <property type="component" value="Unassembled WGS sequence"/>
</dbReference>
<dbReference type="SMART" id="SM00849">
    <property type="entry name" value="Lactamase_B"/>
    <property type="match status" value="1"/>
</dbReference>
<dbReference type="InterPro" id="IPR037482">
    <property type="entry name" value="ST1585_MBL-fold"/>
</dbReference>
<organism evidence="6 7">
    <name type="scientific">Brevibacillus agri</name>
    <dbReference type="NCBI Taxonomy" id="51101"/>
    <lineage>
        <taxon>Bacteria</taxon>
        <taxon>Bacillati</taxon>
        <taxon>Bacillota</taxon>
        <taxon>Bacilli</taxon>
        <taxon>Bacillales</taxon>
        <taxon>Paenibacillaceae</taxon>
        <taxon>Brevibacillus</taxon>
    </lineage>
</organism>
<evidence type="ECO:0000313" key="7">
    <source>
        <dbReference type="Proteomes" id="UP000276178"/>
    </source>
</evidence>
<keyword evidence="6" id="KW-0378">Hydrolase</keyword>
<evidence type="ECO:0000313" key="6">
    <source>
        <dbReference type="EMBL" id="RNB55233.1"/>
    </source>
</evidence>
<comment type="catalytic activity">
    <reaction evidence="1">
        <text>3',5'-cyclic CMP + H2O = CMP + H(+)</text>
        <dbReference type="Rhea" id="RHEA:72675"/>
        <dbReference type="ChEBI" id="CHEBI:15377"/>
        <dbReference type="ChEBI" id="CHEBI:15378"/>
        <dbReference type="ChEBI" id="CHEBI:58003"/>
        <dbReference type="ChEBI" id="CHEBI:60377"/>
    </reaction>
    <physiologicalReaction direction="left-to-right" evidence="1">
        <dbReference type="Rhea" id="RHEA:72676"/>
    </physiologicalReaction>
</comment>
<dbReference type="EMBL" id="RHHN01000036">
    <property type="protein sequence ID" value="RNB55233.1"/>
    <property type="molecule type" value="Genomic_DNA"/>
</dbReference>
<dbReference type="EMBL" id="BJOD01000081">
    <property type="protein sequence ID" value="GED28598.1"/>
    <property type="molecule type" value="Genomic_DNA"/>
</dbReference>
<reference evidence="6 7" key="1">
    <citation type="submission" date="2018-10" db="EMBL/GenBank/DDBJ databases">
        <title>Phylogenomics of Brevibacillus.</title>
        <authorList>
            <person name="Dunlap C."/>
        </authorList>
    </citation>
    <scope>NUCLEOTIDE SEQUENCE [LARGE SCALE GENOMIC DNA]</scope>
    <source>
        <strain evidence="6 7">NRRL NRS 1219</strain>
    </source>
</reference>
<dbReference type="InterPro" id="IPR036866">
    <property type="entry name" value="RibonucZ/Hydroxyglut_hydro"/>
</dbReference>
<keyword evidence="8" id="KW-1185">Reference proteome</keyword>
<dbReference type="SUPFAM" id="SSF56281">
    <property type="entry name" value="Metallo-hydrolase/oxidoreductase"/>
    <property type="match status" value="1"/>
</dbReference>
<dbReference type="InterPro" id="IPR050855">
    <property type="entry name" value="NDM-1-like"/>
</dbReference>
<evidence type="ECO:0000256" key="3">
    <source>
        <dbReference type="ARBA" id="ARBA00048505"/>
    </source>
</evidence>
<accession>A0A3M8AW42</accession>
<proteinExistence type="predicted"/>
<dbReference type="InterPro" id="IPR001279">
    <property type="entry name" value="Metallo-B-lactamas"/>
</dbReference>
<comment type="caution">
    <text evidence="6">The sequence shown here is derived from an EMBL/GenBank/DDBJ whole genome shotgun (WGS) entry which is preliminary data.</text>
</comment>
<dbReference type="GeneID" id="82810880"/>
<evidence type="ECO:0000313" key="5">
    <source>
        <dbReference type="EMBL" id="GED28598.1"/>
    </source>
</evidence>